<reference evidence="3" key="2">
    <citation type="submission" date="2012-08" db="EMBL/GenBank/DDBJ databases">
        <title>Genome sequence of Kazachstania naganishii.</title>
        <authorList>
            <person name="Gordon J.L."/>
            <person name="Armisen D."/>
            <person name="Proux-Wera E."/>
            <person name="OhEigeartaigh S.S."/>
            <person name="Byrne K.P."/>
            <person name="Wolfe K.H."/>
        </authorList>
    </citation>
    <scope>NUCLEOTIDE SEQUENCE [LARGE SCALE GENOMIC DNA]</scope>
    <source>
        <strain evidence="3">ATCC MYA-139 / BCRC 22969 / CBS 8797 / CCRC 22969 / KCTC 17520 / NBRC 10181 / NCYC 3082</strain>
    </source>
</reference>
<dbReference type="KEGG" id="kng:KNAG_0J01780"/>
<feature type="chain" id="PRO_5003796643" description="Flo11 domain-containing protein" evidence="1">
    <location>
        <begin position="19"/>
        <end position="180"/>
    </location>
</feature>
<dbReference type="Proteomes" id="UP000006310">
    <property type="component" value="Chromosome 10"/>
</dbReference>
<reference evidence="2 3" key="1">
    <citation type="journal article" date="2011" name="Proc. Natl. Acad. Sci. U.S.A.">
        <title>Evolutionary erosion of yeast sex chromosomes by mating-type switching accidents.</title>
        <authorList>
            <person name="Gordon J.L."/>
            <person name="Armisen D."/>
            <person name="Proux-Wera E."/>
            <person name="Oheigeartaigh S.S."/>
            <person name="Byrne K.P."/>
            <person name="Wolfe K.H."/>
        </authorList>
    </citation>
    <scope>NUCLEOTIDE SEQUENCE [LARGE SCALE GENOMIC DNA]</scope>
    <source>
        <strain evidence="3">ATCC MYA-139 / BCRC 22969 / CBS 8797 / CCRC 22969 / KCTC 17520 / NBRC 10181 / NCYC 3082</strain>
    </source>
</reference>
<organism evidence="2 3">
    <name type="scientific">Huiozyma naganishii (strain ATCC MYA-139 / BCRC 22969 / CBS 8797 / KCTC 17520 / NBRC 10181 / NCYC 3082 / Yp74L-3)</name>
    <name type="common">Yeast</name>
    <name type="synonym">Kazachstania naganishii</name>
    <dbReference type="NCBI Taxonomy" id="1071383"/>
    <lineage>
        <taxon>Eukaryota</taxon>
        <taxon>Fungi</taxon>
        <taxon>Dikarya</taxon>
        <taxon>Ascomycota</taxon>
        <taxon>Saccharomycotina</taxon>
        <taxon>Saccharomycetes</taxon>
        <taxon>Saccharomycetales</taxon>
        <taxon>Saccharomycetaceae</taxon>
        <taxon>Huiozyma</taxon>
    </lineage>
</organism>
<evidence type="ECO:0000313" key="2">
    <source>
        <dbReference type="EMBL" id="CCK72259.1"/>
    </source>
</evidence>
<keyword evidence="3" id="KW-1185">Reference proteome</keyword>
<keyword evidence="1" id="KW-0732">Signal</keyword>
<dbReference type="HOGENOM" id="CLU_1496439_0_0_1"/>
<dbReference type="GeneID" id="34528014"/>
<evidence type="ECO:0008006" key="4">
    <source>
        <dbReference type="Google" id="ProtNLM"/>
    </source>
</evidence>
<sequence>MLLTKSLAILSTFTLCIGVTHHNETGYHSAGTATPSTILSAHNATDAETHTLTTTEESTVYNTVWYTSLQSPIVSVHTSESTTTHKDTSTTYTSTITRLLTVTQTMKRQNVATFEDTQGPVKIETATQCPGATETQYVTVTGEVTYVTTTKQPGTHYVTVTAGVAQEGNKWANGTVATAR</sequence>
<evidence type="ECO:0000256" key="1">
    <source>
        <dbReference type="SAM" id="SignalP"/>
    </source>
</evidence>
<evidence type="ECO:0000313" key="3">
    <source>
        <dbReference type="Proteomes" id="UP000006310"/>
    </source>
</evidence>
<name>J7S9R6_HUIN7</name>
<dbReference type="RefSeq" id="XP_022466504.1">
    <property type="nucleotide sequence ID" value="XM_022610182.1"/>
</dbReference>
<accession>J7S9R6</accession>
<protein>
    <recommendedName>
        <fullName evidence="4">Flo11 domain-containing protein</fullName>
    </recommendedName>
</protein>
<dbReference type="EMBL" id="HE978323">
    <property type="protein sequence ID" value="CCK72259.1"/>
    <property type="molecule type" value="Genomic_DNA"/>
</dbReference>
<proteinExistence type="predicted"/>
<dbReference type="AlphaFoldDB" id="J7S9R6"/>
<feature type="signal peptide" evidence="1">
    <location>
        <begin position="1"/>
        <end position="18"/>
    </location>
</feature>
<gene>
    <name evidence="2" type="primary">KNAG0J01780</name>
    <name evidence="2" type="ordered locus">KNAG_0J01780</name>
</gene>